<dbReference type="EMBL" id="CP155618">
    <property type="protein sequence ID" value="XBL13660.1"/>
    <property type="molecule type" value="Genomic_DNA"/>
</dbReference>
<dbReference type="RefSeq" id="WP_308993719.1">
    <property type="nucleotide sequence ID" value="NZ_CP155618.1"/>
</dbReference>
<evidence type="ECO:0008006" key="4">
    <source>
        <dbReference type="Google" id="ProtNLM"/>
    </source>
</evidence>
<evidence type="ECO:0000256" key="1">
    <source>
        <dbReference type="SAM" id="Phobius"/>
    </source>
</evidence>
<sequence length="210" mass="25163">MTPRSLKIFEKKKGIYISPENIIAVSWTILIFLIYYLKHSFEFYFNGWETIILIFWLIYIIGLLISTFFRYQREIGKYNGKLTFQQDQIQLNDVVYNISEIAKLDFIHAYDIRGMFVNYLIEFAPHLSNGLDNELFLVLKNGENIKCNFLQTESERLKHFKEVLTHYHRKGIIDWLQLLNLLDIEDYDKIQEFKKEITKANTVSQKHCLF</sequence>
<feature type="transmembrane region" description="Helical" evidence="1">
    <location>
        <begin position="50"/>
        <end position="71"/>
    </location>
</feature>
<accession>A0AAU7EES0</accession>
<keyword evidence="3" id="KW-1185">Reference proteome</keyword>
<dbReference type="Proteomes" id="UP001224325">
    <property type="component" value="Chromosome"/>
</dbReference>
<evidence type="ECO:0000313" key="3">
    <source>
        <dbReference type="Proteomes" id="UP001224325"/>
    </source>
</evidence>
<name>A0AAU7EES0_9FLAO</name>
<reference evidence="2" key="1">
    <citation type="submission" date="2024-04" db="EMBL/GenBank/DDBJ databases">
        <title>Mariniflexile litorale, isolated from the shallow sediments of the Sea of Japan.</title>
        <authorList>
            <person name="Romanenko L."/>
            <person name="Isaeva M."/>
        </authorList>
    </citation>
    <scope>NUCLEOTIDE SEQUENCE [LARGE SCALE GENOMIC DNA]</scope>
    <source>
        <strain evidence="2">KMM 9835</strain>
    </source>
</reference>
<feature type="transmembrane region" description="Helical" evidence="1">
    <location>
        <begin position="21"/>
        <end position="38"/>
    </location>
</feature>
<dbReference type="AlphaFoldDB" id="A0AAU7EES0"/>
<keyword evidence="1" id="KW-1133">Transmembrane helix</keyword>
<evidence type="ECO:0000313" key="2">
    <source>
        <dbReference type="EMBL" id="XBL13660.1"/>
    </source>
</evidence>
<keyword evidence="1" id="KW-0812">Transmembrane</keyword>
<keyword evidence="1" id="KW-0472">Membrane</keyword>
<proteinExistence type="predicted"/>
<gene>
    <name evidence="2" type="ORF">QLS71_015205</name>
</gene>
<dbReference type="KEGG" id="mlil:QLS71_015205"/>
<organism evidence="2 3">
    <name type="scientific">Mariniflexile litorale</name>
    <dbReference type="NCBI Taxonomy" id="3045158"/>
    <lineage>
        <taxon>Bacteria</taxon>
        <taxon>Pseudomonadati</taxon>
        <taxon>Bacteroidota</taxon>
        <taxon>Flavobacteriia</taxon>
        <taxon>Flavobacteriales</taxon>
        <taxon>Flavobacteriaceae</taxon>
        <taxon>Mariniflexile</taxon>
    </lineage>
</organism>
<protein>
    <recommendedName>
        <fullName evidence="4">Superinfection exclusion protein B</fullName>
    </recommendedName>
</protein>